<reference evidence="15 16" key="1">
    <citation type="submission" date="2017-09" db="EMBL/GenBank/DDBJ databases">
        <title>Depth-based differentiation of microbial function through sediment-hosted aquifers and enrichment of novel symbionts in the deep terrestrial subsurface.</title>
        <authorList>
            <person name="Probst A.J."/>
            <person name="Ladd B."/>
            <person name="Jarett J.K."/>
            <person name="Geller-Mcgrath D.E."/>
            <person name="Sieber C.M."/>
            <person name="Emerson J.B."/>
            <person name="Anantharaman K."/>
            <person name="Thomas B.C."/>
            <person name="Malmstrom R."/>
            <person name="Stieglmeier M."/>
            <person name="Klingl A."/>
            <person name="Woyke T."/>
            <person name="Ryan C.M."/>
            <person name="Banfield J.F."/>
        </authorList>
    </citation>
    <scope>NUCLEOTIDE SEQUENCE [LARGE SCALE GENOMIC DNA]</scope>
    <source>
        <strain evidence="15">CG11_big_fil_rev_8_21_14_0_20_40_12</strain>
    </source>
</reference>
<keyword evidence="9 13" id="KW-0460">Magnesium</keyword>
<dbReference type="Pfam" id="PF01409">
    <property type="entry name" value="tRNA-synt_2d"/>
    <property type="match status" value="1"/>
</dbReference>
<evidence type="ECO:0000256" key="1">
    <source>
        <dbReference type="ARBA" id="ARBA00004496"/>
    </source>
</evidence>
<dbReference type="Pfam" id="PF02912">
    <property type="entry name" value="Phe_tRNA-synt_N"/>
    <property type="match status" value="1"/>
</dbReference>
<dbReference type="SUPFAM" id="SSF46589">
    <property type="entry name" value="tRNA-binding arm"/>
    <property type="match status" value="1"/>
</dbReference>
<dbReference type="EC" id="6.1.1.20" evidence="13"/>
<evidence type="ECO:0000256" key="2">
    <source>
        <dbReference type="ARBA" id="ARBA00010207"/>
    </source>
</evidence>
<name>A0A2H0KEZ7_9BACT</name>
<proteinExistence type="inferred from homology"/>
<dbReference type="PANTHER" id="PTHR11538:SF41">
    <property type="entry name" value="PHENYLALANINE--TRNA LIGASE, MITOCHONDRIAL"/>
    <property type="match status" value="1"/>
</dbReference>
<dbReference type="PANTHER" id="PTHR11538">
    <property type="entry name" value="PHENYLALANYL-TRNA SYNTHETASE"/>
    <property type="match status" value="1"/>
</dbReference>
<dbReference type="EMBL" id="PCVI01000059">
    <property type="protein sequence ID" value="PIQ69841.1"/>
    <property type="molecule type" value="Genomic_DNA"/>
</dbReference>
<evidence type="ECO:0000313" key="15">
    <source>
        <dbReference type="EMBL" id="PIQ69841.1"/>
    </source>
</evidence>
<keyword evidence="10 13" id="KW-0648">Protein biosynthesis</keyword>
<keyword evidence="7 13" id="KW-0547">Nucleotide-binding</keyword>
<evidence type="ECO:0000256" key="8">
    <source>
        <dbReference type="ARBA" id="ARBA00022840"/>
    </source>
</evidence>
<dbReference type="InterPro" id="IPR010978">
    <property type="entry name" value="tRNA-bd_arm"/>
</dbReference>
<feature type="binding site" evidence="13">
    <location>
        <position position="258"/>
    </location>
    <ligand>
        <name>Mg(2+)</name>
        <dbReference type="ChEBI" id="CHEBI:18420"/>
        <note>shared with beta subunit</note>
    </ligand>
</feature>
<evidence type="ECO:0000256" key="4">
    <source>
        <dbReference type="ARBA" id="ARBA00022490"/>
    </source>
</evidence>
<evidence type="ECO:0000256" key="13">
    <source>
        <dbReference type="HAMAP-Rule" id="MF_00281"/>
    </source>
</evidence>
<evidence type="ECO:0000256" key="10">
    <source>
        <dbReference type="ARBA" id="ARBA00022917"/>
    </source>
</evidence>
<evidence type="ECO:0000256" key="5">
    <source>
        <dbReference type="ARBA" id="ARBA00022598"/>
    </source>
</evidence>
<evidence type="ECO:0000256" key="11">
    <source>
        <dbReference type="ARBA" id="ARBA00023146"/>
    </source>
</evidence>
<dbReference type="GO" id="GO:0000049">
    <property type="term" value="F:tRNA binding"/>
    <property type="evidence" value="ECO:0007669"/>
    <property type="project" value="InterPro"/>
</dbReference>
<evidence type="ECO:0000313" key="16">
    <source>
        <dbReference type="Proteomes" id="UP000231371"/>
    </source>
</evidence>
<evidence type="ECO:0000256" key="9">
    <source>
        <dbReference type="ARBA" id="ARBA00022842"/>
    </source>
</evidence>
<comment type="subunit">
    <text evidence="3 13">Tetramer of two alpha and two beta subunits.</text>
</comment>
<dbReference type="InterPro" id="IPR045864">
    <property type="entry name" value="aa-tRNA-synth_II/BPL/LPL"/>
</dbReference>
<keyword evidence="11 13" id="KW-0030">Aminoacyl-tRNA synthetase</keyword>
<dbReference type="AlphaFoldDB" id="A0A2H0KEZ7"/>
<dbReference type="SUPFAM" id="SSF55681">
    <property type="entry name" value="Class II aaRS and biotin synthetases"/>
    <property type="match status" value="1"/>
</dbReference>
<dbReference type="CDD" id="cd00496">
    <property type="entry name" value="PheRS_alpha_core"/>
    <property type="match status" value="1"/>
</dbReference>
<protein>
    <recommendedName>
        <fullName evidence="13">Phenylalanine--tRNA ligase alpha subunit</fullName>
        <ecNumber evidence="13">6.1.1.20</ecNumber>
    </recommendedName>
    <alternativeName>
        <fullName evidence="13">Phenylalanyl-tRNA synthetase alpha subunit</fullName>
        <shortName evidence="13">PheRS</shortName>
    </alternativeName>
</protein>
<dbReference type="GO" id="GO:0004826">
    <property type="term" value="F:phenylalanine-tRNA ligase activity"/>
    <property type="evidence" value="ECO:0007669"/>
    <property type="project" value="UniProtKB-UniRule"/>
</dbReference>
<comment type="catalytic activity">
    <reaction evidence="12 13">
        <text>tRNA(Phe) + L-phenylalanine + ATP = L-phenylalanyl-tRNA(Phe) + AMP + diphosphate + H(+)</text>
        <dbReference type="Rhea" id="RHEA:19413"/>
        <dbReference type="Rhea" id="RHEA-COMP:9668"/>
        <dbReference type="Rhea" id="RHEA-COMP:9699"/>
        <dbReference type="ChEBI" id="CHEBI:15378"/>
        <dbReference type="ChEBI" id="CHEBI:30616"/>
        <dbReference type="ChEBI" id="CHEBI:33019"/>
        <dbReference type="ChEBI" id="CHEBI:58095"/>
        <dbReference type="ChEBI" id="CHEBI:78442"/>
        <dbReference type="ChEBI" id="CHEBI:78531"/>
        <dbReference type="ChEBI" id="CHEBI:456215"/>
        <dbReference type="EC" id="6.1.1.20"/>
    </reaction>
</comment>
<keyword evidence="8 13" id="KW-0067">ATP-binding</keyword>
<keyword evidence="4 13" id="KW-0963">Cytoplasm</keyword>
<comment type="caution">
    <text evidence="15">The sequence shown here is derived from an EMBL/GenBank/DDBJ whole genome shotgun (WGS) entry which is preliminary data.</text>
</comment>
<evidence type="ECO:0000256" key="3">
    <source>
        <dbReference type="ARBA" id="ARBA00011209"/>
    </source>
</evidence>
<dbReference type="InterPro" id="IPR002319">
    <property type="entry name" value="Phenylalanyl-tRNA_Synthase"/>
</dbReference>
<dbReference type="Gene3D" id="3.30.930.10">
    <property type="entry name" value="Bira Bifunctional Protein, Domain 2"/>
    <property type="match status" value="1"/>
</dbReference>
<dbReference type="NCBIfam" id="TIGR00468">
    <property type="entry name" value="pheS"/>
    <property type="match status" value="1"/>
</dbReference>
<dbReference type="Proteomes" id="UP000231371">
    <property type="component" value="Unassembled WGS sequence"/>
</dbReference>
<comment type="subcellular location">
    <subcellularLocation>
        <location evidence="1 13">Cytoplasm</location>
    </subcellularLocation>
</comment>
<dbReference type="PROSITE" id="PS50862">
    <property type="entry name" value="AA_TRNA_LIGASE_II"/>
    <property type="match status" value="1"/>
</dbReference>
<keyword evidence="5 13" id="KW-0436">Ligase</keyword>
<keyword evidence="6 13" id="KW-0479">Metal-binding</keyword>
<dbReference type="InterPro" id="IPR004529">
    <property type="entry name" value="Phe-tRNA-synth_IIc_asu"/>
</dbReference>
<evidence type="ECO:0000256" key="12">
    <source>
        <dbReference type="ARBA" id="ARBA00049255"/>
    </source>
</evidence>
<dbReference type="GO" id="GO:0000287">
    <property type="term" value="F:magnesium ion binding"/>
    <property type="evidence" value="ECO:0007669"/>
    <property type="project" value="UniProtKB-UniRule"/>
</dbReference>
<dbReference type="GO" id="GO:0005524">
    <property type="term" value="F:ATP binding"/>
    <property type="evidence" value="ECO:0007669"/>
    <property type="project" value="UniProtKB-UniRule"/>
</dbReference>
<comment type="cofactor">
    <cofactor evidence="13">
        <name>Mg(2+)</name>
        <dbReference type="ChEBI" id="CHEBI:18420"/>
    </cofactor>
    <text evidence="13">Binds 2 magnesium ions per tetramer.</text>
</comment>
<feature type="domain" description="Aminoacyl-transfer RNA synthetases class-II family profile" evidence="14">
    <location>
        <begin position="113"/>
        <end position="321"/>
    </location>
</feature>
<evidence type="ECO:0000256" key="7">
    <source>
        <dbReference type="ARBA" id="ARBA00022741"/>
    </source>
</evidence>
<dbReference type="GO" id="GO:0005737">
    <property type="term" value="C:cytoplasm"/>
    <property type="evidence" value="ECO:0007669"/>
    <property type="project" value="UniProtKB-SubCell"/>
</dbReference>
<dbReference type="HAMAP" id="MF_00281">
    <property type="entry name" value="Phe_tRNA_synth_alpha1"/>
    <property type="match status" value="1"/>
</dbReference>
<dbReference type="GO" id="GO:0006432">
    <property type="term" value="P:phenylalanyl-tRNA aminoacylation"/>
    <property type="evidence" value="ECO:0007669"/>
    <property type="project" value="UniProtKB-UniRule"/>
</dbReference>
<accession>A0A2H0KEZ7</accession>
<sequence>MLKDQIRNLKNEAIGEILEAKNPQELERIRAGFLGRSGKINRLTKEIPKLSPEEKKDLGQAINEAKINIESVLRQTQDKLSVQSDNHQKWFDVTAPGIRPPEGHLHLVTEAIREITSIFTSLGFHRARYPEAEWDWYAFEGLNMAENHPARDEWETFFIENLENKKLGKGVLTPHTSSGQLREMEKYPPPIRMINIAKCYRRQSDISHVPMFYQFEGLVIDREISITHLKGTLDYFAKNFFGPNRKIRIRPFHFQFTEPSFEVDISCGLCEGKGCKFCKEGWLELGGSGMVHPAVLKNGGIDPQKYSGFAFGWGVERTYMMKAGLKIDDIRMLYGNDLRFLKQF</sequence>
<comment type="similarity">
    <text evidence="2 13">Belongs to the class-II aminoacyl-tRNA synthetase family. Phe-tRNA synthetase alpha subunit type 1 subfamily.</text>
</comment>
<evidence type="ECO:0000259" key="14">
    <source>
        <dbReference type="PROSITE" id="PS50862"/>
    </source>
</evidence>
<dbReference type="InterPro" id="IPR004188">
    <property type="entry name" value="Phe-tRNA_ligase_II_N"/>
</dbReference>
<evidence type="ECO:0000256" key="6">
    <source>
        <dbReference type="ARBA" id="ARBA00022723"/>
    </source>
</evidence>
<dbReference type="InterPro" id="IPR006195">
    <property type="entry name" value="aa-tRNA-synth_II"/>
</dbReference>
<gene>
    <name evidence="13" type="primary">pheS</name>
    <name evidence="15" type="ORF">COV89_03665</name>
</gene>
<dbReference type="InterPro" id="IPR022911">
    <property type="entry name" value="Phe_tRNA_ligase_alpha1_bac"/>
</dbReference>
<organism evidence="15 16">
    <name type="scientific">Candidatus Shapirobacteria bacterium CG11_big_fil_rev_8_21_14_0_20_40_12</name>
    <dbReference type="NCBI Taxonomy" id="1974889"/>
    <lineage>
        <taxon>Bacteria</taxon>
        <taxon>Candidatus Shapironibacteriota</taxon>
    </lineage>
</organism>